<dbReference type="InterPro" id="IPR000477">
    <property type="entry name" value="RT_dom"/>
</dbReference>
<evidence type="ECO:0000313" key="2">
    <source>
        <dbReference type="EMBL" id="GAB0193315.1"/>
    </source>
</evidence>
<name>A0ABC9X6L0_GRUJA</name>
<evidence type="ECO:0000259" key="1">
    <source>
        <dbReference type="Pfam" id="PF00078"/>
    </source>
</evidence>
<gene>
    <name evidence="2" type="ORF">GRJ2_001796800</name>
</gene>
<feature type="domain" description="Reverse transcriptase" evidence="1">
    <location>
        <begin position="4"/>
        <end position="86"/>
    </location>
</feature>
<reference evidence="2 3" key="1">
    <citation type="submission" date="2024-06" db="EMBL/GenBank/DDBJ databases">
        <title>The draft genome of Grus japonensis, version 3.</title>
        <authorList>
            <person name="Nabeshima K."/>
            <person name="Suzuki S."/>
            <person name="Onuma M."/>
        </authorList>
    </citation>
    <scope>NUCLEOTIDE SEQUENCE [LARGE SCALE GENOMIC DNA]</scope>
    <source>
        <strain evidence="2 3">451A</strain>
    </source>
</reference>
<organism evidence="2 3">
    <name type="scientific">Grus japonensis</name>
    <name type="common">Japanese crane</name>
    <name type="synonym">Red-crowned crane</name>
    <dbReference type="NCBI Taxonomy" id="30415"/>
    <lineage>
        <taxon>Eukaryota</taxon>
        <taxon>Metazoa</taxon>
        <taxon>Chordata</taxon>
        <taxon>Craniata</taxon>
        <taxon>Vertebrata</taxon>
        <taxon>Euteleostomi</taxon>
        <taxon>Archelosauria</taxon>
        <taxon>Archosauria</taxon>
        <taxon>Dinosauria</taxon>
        <taxon>Saurischia</taxon>
        <taxon>Theropoda</taxon>
        <taxon>Coelurosauria</taxon>
        <taxon>Aves</taxon>
        <taxon>Neognathae</taxon>
        <taxon>Neoaves</taxon>
        <taxon>Gruiformes</taxon>
        <taxon>Gruidae</taxon>
        <taxon>Grus</taxon>
    </lineage>
</organism>
<proteinExistence type="predicted"/>
<protein>
    <recommendedName>
        <fullName evidence="1">Reverse transcriptase domain-containing protein</fullName>
    </recommendedName>
</protein>
<dbReference type="Proteomes" id="UP001623348">
    <property type="component" value="Unassembled WGS sequence"/>
</dbReference>
<accession>A0ABC9X6L0</accession>
<sequence length="91" mass="10112">MSKWRPVTSGVPQGSVLGLALFNIFVGDMDSGIECTLSKFANDTKLSGAIDMLEGRGAIQRDLDRLERWARANRMKFNKAKCKIQHSQGQL</sequence>
<comment type="caution">
    <text evidence="2">The sequence shown here is derived from an EMBL/GenBank/DDBJ whole genome shotgun (WGS) entry which is preliminary data.</text>
</comment>
<dbReference type="Pfam" id="PF00078">
    <property type="entry name" value="RVT_1"/>
    <property type="match status" value="1"/>
</dbReference>
<keyword evidence="3" id="KW-1185">Reference proteome</keyword>
<dbReference type="AlphaFoldDB" id="A0ABC9X6L0"/>
<evidence type="ECO:0000313" key="3">
    <source>
        <dbReference type="Proteomes" id="UP001623348"/>
    </source>
</evidence>
<dbReference type="EMBL" id="BAAFJT010000008">
    <property type="protein sequence ID" value="GAB0193315.1"/>
    <property type="molecule type" value="Genomic_DNA"/>
</dbReference>
<dbReference type="PANTHER" id="PTHR33332">
    <property type="entry name" value="REVERSE TRANSCRIPTASE DOMAIN-CONTAINING PROTEIN"/>
    <property type="match status" value="1"/>
</dbReference>